<protein>
    <recommendedName>
        <fullName evidence="1">Luciferase domain-containing protein</fullName>
    </recommendedName>
</protein>
<reference evidence="2 3" key="1">
    <citation type="submission" date="2020-08" db="EMBL/GenBank/DDBJ databases">
        <title>Genomic Encyclopedia of Type Strains, Phase IV (KMG-V): Genome sequencing to study the core and pangenomes of soil and plant-associated prokaryotes.</title>
        <authorList>
            <person name="Whitman W."/>
        </authorList>
    </citation>
    <scope>NUCLEOTIDE SEQUENCE [LARGE SCALE GENOMIC DNA]</scope>
    <source>
        <strain evidence="2 3">MP7CTX6</strain>
    </source>
</reference>
<dbReference type="RefSeq" id="WP_311676561.1">
    <property type="nucleotide sequence ID" value="NZ_JACHCF010000010.1"/>
</dbReference>
<dbReference type="EMBL" id="JACHCF010000010">
    <property type="protein sequence ID" value="MBB5622978.1"/>
    <property type="molecule type" value="Genomic_DNA"/>
</dbReference>
<organism evidence="2 3">
    <name type="scientific">Pedobacter cryoconitis</name>
    <dbReference type="NCBI Taxonomy" id="188932"/>
    <lineage>
        <taxon>Bacteria</taxon>
        <taxon>Pseudomonadati</taxon>
        <taxon>Bacteroidota</taxon>
        <taxon>Sphingobacteriia</taxon>
        <taxon>Sphingobacteriales</taxon>
        <taxon>Sphingobacteriaceae</taxon>
        <taxon>Pedobacter</taxon>
    </lineage>
</organism>
<dbReference type="AlphaFoldDB" id="A0A7W8YWR3"/>
<dbReference type="Pfam" id="PF17648">
    <property type="entry name" value="Luciferase"/>
    <property type="match status" value="1"/>
</dbReference>
<feature type="domain" description="Luciferase" evidence="1">
    <location>
        <begin position="76"/>
        <end position="137"/>
    </location>
</feature>
<dbReference type="Proteomes" id="UP000537718">
    <property type="component" value="Unassembled WGS sequence"/>
</dbReference>
<dbReference type="InterPro" id="IPR040841">
    <property type="entry name" value="Luciferase_dom"/>
</dbReference>
<accession>A0A7W8YWR3</accession>
<evidence type="ECO:0000313" key="3">
    <source>
        <dbReference type="Proteomes" id="UP000537718"/>
    </source>
</evidence>
<proteinExistence type="predicted"/>
<evidence type="ECO:0000259" key="1">
    <source>
        <dbReference type="Pfam" id="PF17648"/>
    </source>
</evidence>
<comment type="caution">
    <text evidence="2">The sequence shown here is derived from an EMBL/GenBank/DDBJ whole genome shotgun (WGS) entry which is preliminary data.</text>
</comment>
<sequence length="147" mass="17340">MKKDNFLFSFVVKRFGFLKTIPLLALIFDSWLKLWMFICKPEILDWLDEIEAEVLTWKGMSVVTHRYGGLQFDLHGTEIGHIHSNGIMDVLLTRQLKQELLEEGRVVHHHVFSQSGWISFYMISISDKEYAKALLLLAYHRKLKKYL</sequence>
<gene>
    <name evidence="2" type="ORF">HDE69_004060</name>
</gene>
<name>A0A7W8YWR3_9SPHI</name>
<evidence type="ECO:0000313" key="2">
    <source>
        <dbReference type="EMBL" id="MBB5622978.1"/>
    </source>
</evidence>